<feature type="coiled-coil region" evidence="2">
    <location>
        <begin position="130"/>
        <end position="189"/>
    </location>
</feature>
<dbReference type="EMBL" id="JAIWYP010000014">
    <property type="protein sequence ID" value="KAH3710262.1"/>
    <property type="molecule type" value="Genomic_DNA"/>
</dbReference>
<dbReference type="PROSITE" id="PS50119">
    <property type="entry name" value="ZF_BBOX"/>
    <property type="match status" value="2"/>
</dbReference>
<keyword evidence="1" id="KW-0479">Metal-binding</keyword>
<name>A0A9D3Z4Q8_DREPO</name>
<dbReference type="OrthoDB" id="6108862at2759"/>
<dbReference type="InterPro" id="IPR000315">
    <property type="entry name" value="Znf_B-box"/>
</dbReference>
<dbReference type="SUPFAM" id="SSF75011">
    <property type="entry name" value="3-carboxy-cis,cis-mucoante lactonizing enzyme"/>
    <property type="match status" value="1"/>
</dbReference>
<dbReference type="Pfam" id="PF00643">
    <property type="entry name" value="zf-B_box"/>
    <property type="match status" value="1"/>
</dbReference>
<protein>
    <recommendedName>
        <fullName evidence="3">B box-type domain-containing protein</fullName>
    </recommendedName>
</protein>
<keyword evidence="1" id="KW-0862">Zinc</keyword>
<comment type="caution">
    <text evidence="4">The sequence shown here is derived from an EMBL/GenBank/DDBJ whole genome shotgun (WGS) entry which is preliminary data.</text>
</comment>
<proteinExistence type="predicted"/>
<dbReference type="InterPro" id="IPR011042">
    <property type="entry name" value="6-blade_b-propeller_TolB-like"/>
</dbReference>
<feature type="domain" description="B box-type" evidence="3">
    <location>
        <begin position="78"/>
        <end position="119"/>
    </location>
</feature>
<accession>A0A9D3Z4Q8</accession>
<dbReference type="GO" id="GO:0008270">
    <property type="term" value="F:zinc ion binding"/>
    <property type="evidence" value="ECO:0007669"/>
    <property type="project" value="UniProtKB-KW"/>
</dbReference>
<feature type="domain" description="B box-type" evidence="3">
    <location>
        <begin position="20"/>
        <end position="63"/>
    </location>
</feature>
<dbReference type="SUPFAM" id="SSF57845">
    <property type="entry name" value="B-box zinc-binding domain"/>
    <property type="match status" value="1"/>
</dbReference>
<dbReference type="AlphaFoldDB" id="A0A9D3Z4Q8"/>
<reference evidence="4" key="2">
    <citation type="submission" date="2020-11" db="EMBL/GenBank/DDBJ databases">
        <authorList>
            <person name="McCartney M.A."/>
            <person name="Auch B."/>
            <person name="Kono T."/>
            <person name="Mallez S."/>
            <person name="Becker A."/>
            <person name="Gohl D.M."/>
            <person name="Silverstein K.A.T."/>
            <person name="Koren S."/>
            <person name="Bechman K.B."/>
            <person name="Herman A."/>
            <person name="Abrahante J.E."/>
            <person name="Garbe J."/>
        </authorList>
    </citation>
    <scope>NUCLEOTIDE SEQUENCE</scope>
    <source>
        <strain evidence="4">Duluth1</strain>
        <tissue evidence="4">Whole animal</tissue>
    </source>
</reference>
<dbReference type="CDD" id="cd19756">
    <property type="entry name" value="Bbox2"/>
    <property type="match status" value="1"/>
</dbReference>
<evidence type="ECO:0000313" key="5">
    <source>
        <dbReference type="Proteomes" id="UP000828390"/>
    </source>
</evidence>
<evidence type="ECO:0000259" key="3">
    <source>
        <dbReference type="PROSITE" id="PS50119"/>
    </source>
</evidence>
<dbReference type="PANTHER" id="PTHR25462:SF306">
    <property type="entry name" value="TRIPARTITE MOTIF CONTAINING 9"/>
    <property type="match status" value="1"/>
</dbReference>
<evidence type="ECO:0000313" key="4">
    <source>
        <dbReference type="EMBL" id="KAH3710262.1"/>
    </source>
</evidence>
<dbReference type="InterPro" id="IPR047153">
    <property type="entry name" value="TRIM45/56/19-like"/>
</dbReference>
<sequence>MAVALVSLETKDFDTFVEYFCITCKNKNTKTEAKAYCKKCDSCFCDQCVNLHSQLFQHHITNGPKEMEKWPVAMATQEFLEICEVHKEETLKLFCEDHSQVCCNTCILLSHRQCSKVTLIADTTLSATDHQQLSANINTILDQLMKLQTNWESNMKSLQVSYEERLKEVRNLRERINDTLDKLEKTTLKELDEVKASWNASFNFDVDACSRLRTKLTCLNDALQETGKKNAELAFIAYQKSTELFKQVEKYLNNNFVQTEVSLKLISYNDIEAYLSNLFVLGQTINVQKEPNIQESPDEAISVAMTSLASVKIPSDHTNCDIRGICSLSNGQILVTDNQNKRLKLLDLLYKVVSDCDMSGTPWNICLITPCHVAVTVDSCIQFFSVNSGQLVKGRRLQLPHPCRGVSHHQEDLYVTSRTALYKYTLTGTLVNMMYEDTSGVDAVWNCEVSPSGDRIYVTNYNRSMLLTLARDGTVISNFTDTELKNPRGVHLTPAGQVLVCGQSSNTVIQVDREGKKKIATLATQKDGLQSPHTVFYNRKSGSVIIGQYNDENIRVFNIK</sequence>
<evidence type="ECO:0000256" key="1">
    <source>
        <dbReference type="PROSITE-ProRule" id="PRU00024"/>
    </source>
</evidence>
<dbReference type="GO" id="GO:0061630">
    <property type="term" value="F:ubiquitin protein ligase activity"/>
    <property type="evidence" value="ECO:0007669"/>
    <property type="project" value="TreeGrafter"/>
</dbReference>
<dbReference type="Gene3D" id="2.120.10.30">
    <property type="entry name" value="TolB, C-terminal domain"/>
    <property type="match status" value="1"/>
</dbReference>
<keyword evidence="2" id="KW-0175">Coiled coil</keyword>
<dbReference type="PANTHER" id="PTHR25462">
    <property type="entry name" value="BONUS, ISOFORM C-RELATED"/>
    <property type="match status" value="1"/>
</dbReference>
<keyword evidence="5" id="KW-1185">Reference proteome</keyword>
<organism evidence="4 5">
    <name type="scientific">Dreissena polymorpha</name>
    <name type="common">Zebra mussel</name>
    <name type="synonym">Mytilus polymorpha</name>
    <dbReference type="NCBI Taxonomy" id="45954"/>
    <lineage>
        <taxon>Eukaryota</taxon>
        <taxon>Metazoa</taxon>
        <taxon>Spiralia</taxon>
        <taxon>Lophotrochozoa</taxon>
        <taxon>Mollusca</taxon>
        <taxon>Bivalvia</taxon>
        <taxon>Autobranchia</taxon>
        <taxon>Heteroconchia</taxon>
        <taxon>Euheterodonta</taxon>
        <taxon>Imparidentia</taxon>
        <taxon>Neoheterodontei</taxon>
        <taxon>Myida</taxon>
        <taxon>Dreissenoidea</taxon>
        <taxon>Dreissenidae</taxon>
        <taxon>Dreissena</taxon>
    </lineage>
</organism>
<dbReference type="Gene3D" id="3.30.160.60">
    <property type="entry name" value="Classic Zinc Finger"/>
    <property type="match status" value="1"/>
</dbReference>
<evidence type="ECO:0000256" key="2">
    <source>
        <dbReference type="SAM" id="Coils"/>
    </source>
</evidence>
<keyword evidence="1" id="KW-0863">Zinc-finger</keyword>
<gene>
    <name evidence="4" type="ORF">DPMN_069735</name>
</gene>
<dbReference type="Proteomes" id="UP000828390">
    <property type="component" value="Unassembled WGS sequence"/>
</dbReference>
<reference evidence="4" key="1">
    <citation type="journal article" date="2019" name="bioRxiv">
        <title>The Genome of the Zebra Mussel, Dreissena polymorpha: A Resource for Invasive Species Research.</title>
        <authorList>
            <person name="McCartney M.A."/>
            <person name="Auch B."/>
            <person name="Kono T."/>
            <person name="Mallez S."/>
            <person name="Zhang Y."/>
            <person name="Obille A."/>
            <person name="Becker A."/>
            <person name="Abrahante J.E."/>
            <person name="Garbe J."/>
            <person name="Badalamenti J.P."/>
            <person name="Herman A."/>
            <person name="Mangelson H."/>
            <person name="Liachko I."/>
            <person name="Sullivan S."/>
            <person name="Sone E.D."/>
            <person name="Koren S."/>
            <person name="Silverstein K.A.T."/>
            <person name="Beckman K.B."/>
            <person name="Gohl D.M."/>
        </authorList>
    </citation>
    <scope>NUCLEOTIDE SEQUENCE</scope>
    <source>
        <strain evidence="4">Duluth1</strain>
        <tissue evidence="4">Whole animal</tissue>
    </source>
</reference>